<gene>
    <name evidence="4" type="ORF">CC80DRAFT_105577</name>
</gene>
<dbReference type="PANTHER" id="PTHR10622:SF13">
    <property type="entry name" value="NACHT DOMAIN-CONTAINING PROTEIN"/>
    <property type="match status" value="1"/>
</dbReference>
<protein>
    <submittedName>
        <fullName evidence="4">HET-domain-containing protein</fullName>
    </submittedName>
</protein>
<dbReference type="InterPro" id="IPR036770">
    <property type="entry name" value="Ankyrin_rpt-contain_sf"/>
</dbReference>
<dbReference type="AlphaFoldDB" id="A0A6A5UEH7"/>
<dbReference type="OrthoDB" id="194358at2759"/>
<dbReference type="SUPFAM" id="SSF52540">
    <property type="entry name" value="P-loop containing nucleoside triphosphate hydrolases"/>
    <property type="match status" value="1"/>
</dbReference>
<dbReference type="Proteomes" id="UP000800035">
    <property type="component" value="Unassembled WGS sequence"/>
</dbReference>
<dbReference type="Gene3D" id="3.40.50.300">
    <property type="entry name" value="P-loop containing nucleotide triphosphate hydrolases"/>
    <property type="match status" value="1"/>
</dbReference>
<dbReference type="InterPro" id="IPR010730">
    <property type="entry name" value="HET"/>
</dbReference>
<dbReference type="Pfam" id="PF06985">
    <property type="entry name" value="HET"/>
    <property type="match status" value="1"/>
</dbReference>
<dbReference type="Gene3D" id="1.25.40.20">
    <property type="entry name" value="Ankyrin repeat-containing domain"/>
    <property type="match status" value="1"/>
</dbReference>
<evidence type="ECO:0000313" key="5">
    <source>
        <dbReference type="Proteomes" id="UP000800035"/>
    </source>
</evidence>
<evidence type="ECO:0000313" key="4">
    <source>
        <dbReference type="EMBL" id="KAF1963104.1"/>
    </source>
</evidence>
<keyword evidence="5" id="KW-1185">Reference proteome</keyword>
<accession>A0A6A5UEH7</accession>
<feature type="domain" description="Heterokaryon incompatibility" evidence="2">
    <location>
        <begin position="27"/>
        <end position="148"/>
    </location>
</feature>
<name>A0A6A5UEH7_9PLEO</name>
<evidence type="ECO:0000259" key="2">
    <source>
        <dbReference type="Pfam" id="PF06985"/>
    </source>
</evidence>
<keyword evidence="1" id="KW-0677">Repeat</keyword>
<organism evidence="4 5">
    <name type="scientific">Byssothecium circinans</name>
    <dbReference type="NCBI Taxonomy" id="147558"/>
    <lineage>
        <taxon>Eukaryota</taxon>
        <taxon>Fungi</taxon>
        <taxon>Dikarya</taxon>
        <taxon>Ascomycota</taxon>
        <taxon>Pezizomycotina</taxon>
        <taxon>Dothideomycetes</taxon>
        <taxon>Pleosporomycetidae</taxon>
        <taxon>Pleosporales</taxon>
        <taxon>Massarineae</taxon>
        <taxon>Massarinaceae</taxon>
        <taxon>Byssothecium</taxon>
    </lineage>
</organism>
<dbReference type="InterPro" id="IPR027417">
    <property type="entry name" value="P-loop_NTPase"/>
</dbReference>
<evidence type="ECO:0000256" key="1">
    <source>
        <dbReference type="ARBA" id="ARBA00022737"/>
    </source>
</evidence>
<evidence type="ECO:0000259" key="3">
    <source>
        <dbReference type="Pfam" id="PF24883"/>
    </source>
</evidence>
<reference evidence="4" key="1">
    <citation type="journal article" date="2020" name="Stud. Mycol.">
        <title>101 Dothideomycetes genomes: a test case for predicting lifestyles and emergence of pathogens.</title>
        <authorList>
            <person name="Haridas S."/>
            <person name="Albert R."/>
            <person name="Binder M."/>
            <person name="Bloem J."/>
            <person name="Labutti K."/>
            <person name="Salamov A."/>
            <person name="Andreopoulos B."/>
            <person name="Baker S."/>
            <person name="Barry K."/>
            <person name="Bills G."/>
            <person name="Bluhm B."/>
            <person name="Cannon C."/>
            <person name="Castanera R."/>
            <person name="Culley D."/>
            <person name="Daum C."/>
            <person name="Ezra D."/>
            <person name="Gonzalez J."/>
            <person name="Henrissat B."/>
            <person name="Kuo A."/>
            <person name="Liang C."/>
            <person name="Lipzen A."/>
            <person name="Lutzoni F."/>
            <person name="Magnuson J."/>
            <person name="Mondo S."/>
            <person name="Nolan M."/>
            <person name="Ohm R."/>
            <person name="Pangilinan J."/>
            <person name="Park H.-J."/>
            <person name="Ramirez L."/>
            <person name="Alfaro M."/>
            <person name="Sun H."/>
            <person name="Tritt A."/>
            <person name="Yoshinaga Y."/>
            <person name="Zwiers L.-H."/>
            <person name="Turgeon B."/>
            <person name="Goodwin S."/>
            <person name="Spatafora J."/>
            <person name="Crous P."/>
            <person name="Grigoriev I."/>
        </authorList>
    </citation>
    <scope>NUCLEOTIDE SEQUENCE</scope>
    <source>
        <strain evidence="4">CBS 675.92</strain>
    </source>
</reference>
<proteinExistence type="predicted"/>
<dbReference type="InterPro" id="IPR056884">
    <property type="entry name" value="NPHP3-like_N"/>
</dbReference>
<dbReference type="PANTHER" id="PTHR10622">
    <property type="entry name" value="HET DOMAIN-CONTAINING PROTEIN"/>
    <property type="match status" value="1"/>
</dbReference>
<feature type="domain" description="Nephrocystin 3-like N-terminal" evidence="3">
    <location>
        <begin position="288"/>
        <end position="462"/>
    </location>
</feature>
<dbReference type="SUPFAM" id="SSF48403">
    <property type="entry name" value="Ankyrin repeat"/>
    <property type="match status" value="1"/>
</dbReference>
<sequence>MRLLHRSETGEFILSQDFTDDDTIPRYAILSHTWTEGQEVTFQEMLDGTGQSKTGYEKIRFCGQRAASDGLRYFWVDTCCIDKSSSAELTEAINSMFRWYQKAERCYVYLPDVSTGSLDDGEDTEFARRWKPLFRRSRWFSRGWTLQELIAPASVEFFSKEGQLLGNKRTLEQTLHEITRIAVPALQGGKSLSRFSVKERMSWAKSRQTKRAEDKAYCLLGIFGIQMPLIYGEGQESALVRLQRKIEKTLKDKPWSKNEKERQLLLSSLRFDQLDSRHANIKNAHTKTCEWLLKQSEYLDWLDPAKLDQHHGFLWIKGNPGTGKSTLMKYAFSTARRTMKDWIVISFFFSARGADLEKSTIGTYQSLLLQLLERIPALQDVFDLLSFSVSIASTTHQWSIEELKTLLEEAVQGLGENPVMCFIDALDECEEDQIRDMISFFERIGEITVSAGIKFQVCFSSRHYPHVNIRNNLELVLDGQEGHSQDITNYIDSELKVGRSRIAEQTRKELQEKASGIFMWVVLVVGILNKEYDGGRMHALQRRLREIPGDLHELLRDILTRDSRDQHELILCVQWVLFARQPLSPEELYFAVLSGVEPDALSRWEPDEIPMDVMKRFVLSSSKGLVEITKTNSPKAQFIHESVKDLLIKGNGLVDIWPDLGHNFEGQSHERLKHCSLNYINIGILTPLAIPNNLPKASCQEAADLRQLATGAFPFLEYAVHNVLYHAEAAGKRGITQESFINDFPLIHWIKLVNLLAAYEEIRHSEDMSLLYVLAERNMTNLIKAHPSILAYLEVGNERYGPPLLAALRTGSREAVRMFLEAQMADQPLQGRLRELYGEYCHKGSRQSGFGSHFNFTQHRTVPSYLLEAGESEIFTFLLEAGQIDVKPKDGRGRTTLSWAAER</sequence>
<dbReference type="Pfam" id="PF24883">
    <property type="entry name" value="NPHP3_N"/>
    <property type="match status" value="1"/>
</dbReference>
<dbReference type="EMBL" id="ML976978">
    <property type="protein sequence ID" value="KAF1963104.1"/>
    <property type="molecule type" value="Genomic_DNA"/>
</dbReference>